<evidence type="ECO:0000313" key="7">
    <source>
        <dbReference type="Proteomes" id="UP000319516"/>
    </source>
</evidence>
<feature type="domain" description="HTH iclR-type" evidence="4">
    <location>
        <begin position="11"/>
        <end position="78"/>
    </location>
</feature>
<dbReference type="SUPFAM" id="SSF46785">
    <property type="entry name" value="Winged helix' DNA-binding domain"/>
    <property type="match status" value="1"/>
</dbReference>
<keyword evidence="2" id="KW-0238">DNA-binding</keyword>
<feature type="domain" description="IclR-ED" evidence="5">
    <location>
        <begin position="72"/>
        <end position="251"/>
    </location>
</feature>
<dbReference type="RefSeq" id="WP_211350599.1">
    <property type="nucleotide sequence ID" value="NZ_BAAAIK010000010.1"/>
</dbReference>
<gene>
    <name evidence="6" type="ORF">FB467_2480</name>
</gene>
<dbReference type="InterPro" id="IPR029016">
    <property type="entry name" value="GAF-like_dom_sf"/>
</dbReference>
<evidence type="ECO:0000256" key="2">
    <source>
        <dbReference type="ARBA" id="ARBA00023125"/>
    </source>
</evidence>
<dbReference type="InterPro" id="IPR014757">
    <property type="entry name" value="Tscrpt_reg_IclR_C"/>
</dbReference>
<dbReference type="PANTHER" id="PTHR30136">
    <property type="entry name" value="HELIX-TURN-HELIX TRANSCRIPTIONAL REGULATOR, ICLR FAMILY"/>
    <property type="match status" value="1"/>
</dbReference>
<dbReference type="Gene3D" id="1.10.10.10">
    <property type="entry name" value="Winged helix-like DNA-binding domain superfamily/Winged helix DNA-binding domain"/>
    <property type="match status" value="1"/>
</dbReference>
<organism evidence="6 7">
    <name type="scientific">Ornithinicoccus hortensis</name>
    <dbReference type="NCBI Taxonomy" id="82346"/>
    <lineage>
        <taxon>Bacteria</taxon>
        <taxon>Bacillati</taxon>
        <taxon>Actinomycetota</taxon>
        <taxon>Actinomycetes</taxon>
        <taxon>Micrococcales</taxon>
        <taxon>Intrasporangiaceae</taxon>
        <taxon>Ornithinicoccus</taxon>
    </lineage>
</organism>
<comment type="caution">
    <text evidence="6">The sequence shown here is derived from an EMBL/GenBank/DDBJ whole genome shotgun (WGS) entry which is preliminary data.</text>
</comment>
<dbReference type="PANTHER" id="PTHR30136:SF24">
    <property type="entry name" value="HTH-TYPE TRANSCRIPTIONAL REPRESSOR ALLR"/>
    <property type="match status" value="1"/>
</dbReference>
<dbReference type="Proteomes" id="UP000319516">
    <property type="component" value="Unassembled WGS sequence"/>
</dbReference>
<evidence type="ECO:0000256" key="3">
    <source>
        <dbReference type="ARBA" id="ARBA00023163"/>
    </source>
</evidence>
<dbReference type="SUPFAM" id="SSF55781">
    <property type="entry name" value="GAF domain-like"/>
    <property type="match status" value="1"/>
</dbReference>
<dbReference type="Pfam" id="PF01614">
    <property type="entry name" value="IclR_C"/>
    <property type="match status" value="1"/>
</dbReference>
<sequence>MEQDKTDQGNPGIVRRATDLLAAFSAEDRSLTVAELARRAGLARSTAYRLVEQVVEVGLMERHGTRIQLGLRLYELGLQVPQQRTLRTAVSPYLHDLRDATRHTANLAVLDGADIVYVDRVPGPNAPPLPFRLGGRHVAHATAMGKAIMAHLEADELAAILPETLGAVTPRTTTDRATLTRELAKVRSNGLAIDHEETRLGVTCVGSPIFDRHGRVLAAISVTGLAGPAALGRYGPAVRMAALNATRFLQRTAIHAR</sequence>
<evidence type="ECO:0000313" key="6">
    <source>
        <dbReference type="EMBL" id="TQL51338.1"/>
    </source>
</evidence>
<dbReference type="InterPro" id="IPR036390">
    <property type="entry name" value="WH_DNA-bd_sf"/>
</dbReference>
<dbReference type="InterPro" id="IPR050707">
    <property type="entry name" value="HTH_MetabolicPath_Reg"/>
</dbReference>
<reference evidence="6 7" key="1">
    <citation type="submission" date="2019-06" db="EMBL/GenBank/DDBJ databases">
        <title>Sequencing the genomes of 1000 actinobacteria strains.</title>
        <authorList>
            <person name="Klenk H.-P."/>
        </authorList>
    </citation>
    <scope>NUCLEOTIDE SEQUENCE [LARGE SCALE GENOMIC DNA]</scope>
    <source>
        <strain evidence="6 7">DSM 12335</strain>
    </source>
</reference>
<evidence type="ECO:0000259" key="5">
    <source>
        <dbReference type="PROSITE" id="PS51078"/>
    </source>
</evidence>
<keyword evidence="1" id="KW-0805">Transcription regulation</keyword>
<dbReference type="InterPro" id="IPR036388">
    <property type="entry name" value="WH-like_DNA-bd_sf"/>
</dbReference>
<proteinExistence type="predicted"/>
<dbReference type="Pfam" id="PF09339">
    <property type="entry name" value="HTH_IclR"/>
    <property type="match status" value="1"/>
</dbReference>
<dbReference type="PROSITE" id="PS51077">
    <property type="entry name" value="HTH_ICLR"/>
    <property type="match status" value="1"/>
</dbReference>
<dbReference type="InterPro" id="IPR005471">
    <property type="entry name" value="Tscrpt_reg_IclR_N"/>
</dbReference>
<dbReference type="PROSITE" id="PS51078">
    <property type="entry name" value="ICLR_ED"/>
    <property type="match status" value="1"/>
</dbReference>
<evidence type="ECO:0000256" key="1">
    <source>
        <dbReference type="ARBA" id="ARBA00023015"/>
    </source>
</evidence>
<keyword evidence="7" id="KW-1185">Reference proteome</keyword>
<protein>
    <submittedName>
        <fullName evidence="6">IclR family transcriptional regulator</fullName>
    </submittedName>
</protein>
<accession>A0A542YTD2</accession>
<dbReference type="AlphaFoldDB" id="A0A542YTD2"/>
<name>A0A542YTD2_9MICO</name>
<dbReference type="GO" id="GO:0045892">
    <property type="term" value="P:negative regulation of DNA-templated transcription"/>
    <property type="evidence" value="ECO:0007669"/>
    <property type="project" value="TreeGrafter"/>
</dbReference>
<evidence type="ECO:0000259" key="4">
    <source>
        <dbReference type="PROSITE" id="PS51077"/>
    </source>
</evidence>
<dbReference type="Gene3D" id="3.30.450.40">
    <property type="match status" value="1"/>
</dbReference>
<keyword evidence="3" id="KW-0804">Transcription</keyword>
<dbReference type="GO" id="GO:0003677">
    <property type="term" value="F:DNA binding"/>
    <property type="evidence" value="ECO:0007669"/>
    <property type="project" value="UniProtKB-KW"/>
</dbReference>
<dbReference type="SMART" id="SM00346">
    <property type="entry name" value="HTH_ICLR"/>
    <property type="match status" value="1"/>
</dbReference>
<dbReference type="EMBL" id="VFOP01000001">
    <property type="protein sequence ID" value="TQL51338.1"/>
    <property type="molecule type" value="Genomic_DNA"/>
</dbReference>
<dbReference type="GO" id="GO:0003700">
    <property type="term" value="F:DNA-binding transcription factor activity"/>
    <property type="evidence" value="ECO:0007669"/>
    <property type="project" value="TreeGrafter"/>
</dbReference>